<gene>
    <name evidence="13" type="ORF">GCM10009733_069420</name>
</gene>
<evidence type="ECO:0000256" key="11">
    <source>
        <dbReference type="ARBA" id="ARBA00049091"/>
    </source>
</evidence>
<dbReference type="InterPro" id="IPR036249">
    <property type="entry name" value="Thioredoxin-like_sf"/>
</dbReference>
<comment type="caution">
    <text evidence="13">The sequence shown here is derived from an EMBL/GenBank/DDBJ whole genome shotgun (WGS) entry which is preliminary data.</text>
</comment>
<accession>A0ABN2FXZ9</accession>
<dbReference type="InterPro" id="IPR000866">
    <property type="entry name" value="AhpC/TSA"/>
</dbReference>
<keyword evidence="4" id="KW-0049">Antioxidant</keyword>
<comment type="similarity">
    <text evidence="9">Belongs to the peroxiredoxin family. BCP/PrxQ subfamily.</text>
</comment>
<evidence type="ECO:0000256" key="3">
    <source>
        <dbReference type="ARBA" id="ARBA00022559"/>
    </source>
</evidence>
<organism evidence="13 14">
    <name type="scientific">Nonomuraea maheshkhaliensis</name>
    <dbReference type="NCBI Taxonomy" id="419590"/>
    <lineage>
        <taxon>Bacteria</taxon>
        <taxon>Bacillati</taxon>
        <taxon>Actinomycetota</taxon>
        <taxon>Actinomycetes</taxon>
        <taxon>Streptosporangiales</taxon>
        <taxon>Streptosporangiaceae</taxon>
        <taxon>Nonomuraea</taxon>
    </lineage>
</organism>
<evidence type="ECO:0000256" key="2">
    <source>
        <dbReference type="ARBA" id="ARBA00013017"/>
    </source>
</evidence>
<dbReference type="InterPro" id="IPR050924">
    <property type="entry name" value="Peroxiredoxin_BCP/PrxQ"/>
</dbReference>
<keyword evidence="6" id="KW-1015">Disulfide bond</keyword>
<keyword evidence="14" id="KW-1185">Reference proteome</keyword>
<comment type="catalytic activity">
    <reaction evidence="11">
        <text>a hydroperoxide + [thioredoxin]-dithiol = an alcohol + [thioredoxin]-disulfide + H2O</text>
        <dbReference type="Rhea" id="RHEA:62620"/>
        <dbReference type="Rhea" id="RHEA-COMP:10698"/>
        <dbReference type="Rhea" id="RHEA-COMP:10700"/>
        <dbReference type="ChEBI" id="CHEBI:15377"/>
        <dbReference type="ChEBI" id="CHEBI:29950"/>
        <dbReference type="ChEBI" id="CHEBI:30879"/>
        <dbReference type="ChEBI" id="CHEBI:35924"/>
        <dbReference type="ChEBI" id="CHEBI:50058"/>
        <dbReference type="EC" id="1.11.1.24"/>
    </reaction>
</comment>
<sequence length="168" mass="17635">MTDSFNGKSALLHPGDAFPALTLSLPGDAKLQLPDALAGGFGVVLFYRGSWCPYCNAQLRAFQRSLDKLAELDVNVVAVSVDDEATTKELVGKHGLTFPVGYGADAAAFAAATGAFVHTDPTYLESTGFVLDPDGRVLVSVYSSGAIGRLVPEDVAGMIRYVREHAAG</sequence>
<dbReference type="PROSITE" id="PS51352">
    <property type="entry name" value="THIOREDOXIN_2"/>
    <property type="match status" value="1"/>
</dbReference>
<dbReference type="RefSeq" id="WP_346110806.1">
    <property type="nucleotide sequence ID" value="NZ_BAAAMU010000065.1"/>
</dbReference>
<evidence type="ECO:0000313" key="13">
    <source>
        <dbReference type="EMBL" id="GAA1661832.1"/>
    </source>
</evidence>
<evidence type="ECO:0000256" key="7">
    <source>
        <dbReference type="ARBA" id="ARBA00023284"/>
    </source>
</evidence>
<reference evidence="13 14" key="1">
    <citation type="journal article" date="2019" name="Int. J. Syst. Evol. Microbiol.">
        <title>The Global Catalogue of Microorganisms (GCM) 10K type strain sequencing project: providing services to taxonomists for standard genome sequencing and annotation.</title>
        <authorList>
            <consortium name="The Broad Institute Genomics Platform"/>
            <consortium name="The Broad Institute Genome Sequencing Center for Infectious Disease"/>
            <person name="Wu L."/>
            <person name="Ma J."/>
        </authorList>
    </citation>
    <scope>NUCLEOTIDE SEQUENCE [LARGE SCALE GENOMIC DNA]</scope>
    <source>
        <strain evidence="13 14">JCM 13929</strain>
    </source>
</reference>
<keyword evidence="5" id="KW-0560">Oxidoreductase</keyword>
<evidence type="ECO:0000313" key="14">
    <source>
        <dbReference type="Proteomes" id="UP001500064"/>
    </source>
</evidence>
<keyword evidence="7" id="KW-0676">Redox-active center</keyword>
<proteinExistence type="inferred from homology"/>
<dbReference type="InterPro" id="IPR013766">
    <property type="entry name" value="Thioredoxin_domain"/>
</dbReference>
<comment type="function">
    <text evidence="1">Thiol-specific peroxidase that catalyzes the reduction of hydrogen peroxide and organic hydroperoxides to water and alcohols, respectively. Plays a role in cell protection against oxidative stress by detoxifying peroxides and as sensor of hydrogen peroxide-mediated signaling events.</text>
</comment>
<dbReference type="EMBL" id="BAAAMU010000065">
    <property type="protein sequence ID" value="GAA1661832.1"/>
    <property type="molecule type" value="Genomic_DNA"/>
</dbReference>
<evidence type="ECO:0000256" key="4">
    <source>
        <dbReference type="ARBA" id="ARBA00022862"/>
    </source>
</evidence>
<dbReference type="Pfam" id="PF00578">
    <property type="entry name" value="AhpC-TSA"/>
    <property type="match status" value="1"/>
</dbReference>
<feature type="domain" description="Thioredoxin" evidence="12">
    <location>
        <begin position="12"/>
        <end position="167"/>
    </location>
</feature>
<evidence type="ECO:0000256" key="6">
    <source>
        <dbReference type="ARBA" id="ARBA00023157"/>
    </source>
</evidence>
<evidence type="ECO:0000259" key="12">
    <source>
        <dbReference type="PROSITE" id="PS51352"/>
    </source>
</evidence>
<dbReference type="EC" id="1.11.1.24" evidence="2"/>
<dbReference type="Gene3D" id="3.40.30.10">
    <property type="entry name" value="Glutaredoxin"/>
    <property type="match status" value="1"/>
</dbReference>
<evidence type="ECO:0000256" key="10">
    <source>
        <dbReference type="ARBA" id="ARBA00041373"/>
    </source>
</evidence>
<evidence type="ECO:0000256" key="9">
    <source>
        <dbReference type="ARBA" id="ARBA00038489"/>
    </source>
</evidence>
<dbReference type="Proteomes" id="UP001500064">
    <property type="component" value="Unassembled WGS sequence"/>
</dbReference>
<dbReference type="SUPFAM" id="SSF52833">
    <property type="entry name" value="Thioredoxin-like"/>
    <property type="match status" value="1"/>
</dbReference>
<dbReference type="PANTHER" id="PTHR42801">
    <property type="entry name" value="THIOREDOXIN-DEPENDENT PEROXIDE REDUCTASE"/>
    <property type="match status" value="1"/>
</dbReference>
<name>A0ABN2FXZ9_9ACTN</name>
<protein>
    <recommendedName>
        <fullName evidence="2">thioredoxin-dependent peroxiredoxin</fullName>
        <ecNumber evidence="2">1.11.1.24</ecNumber>
    </recommendedName>
    <alternativeName>
        <fullName evidence="10">Bacterioferritin comigratory protein</fullName>
    </alternativeName>
    <alternativeName>
        <fullName evidence="8">Thioredoxin peroxidase</fullName>
    </alternativeName>
</protein>
<keyword evidence="3" id="KW-0575">Peroxidase</keyword>
<evidence type="ECO:0000256" key="5">
    <source>
        <dbReference type="ARBA" id="ARBA00023002"/>
    </source>
</evidence>
<evidence type="ECO:0000256" key="8">
    <source>
        <dbReference type="ARBA" id="ARBA00032824"/>
    </source>
</evidence>
<evidence type="ECO:0000256" key="1">
    <source>
        <dbReference type="ARBA" id="ARBA00003330"/>
    </source>
</evidence>
<dbReference type="PANTHER" id="PTHR42801:SF7">
    <property type="entry name" value="SLL1159 PROTEIN"/>
    <property type="match status" value="1"/>
</dbReference>